<evidence type="ECO:0000259" key="5">
    <source>
        <dbReference type="SMART" id="SM00858"/>
    </source>
</evidence>
<organism evidence="6">
    <name type="scientific">Castellaniella ginsengisoli</name>
    <dbReference type="NCBI Taxonomy" id="546114"/>
    <lineage>
        <taxon>Bacteria</taxon>
        <taxon>Pseudomonadati</taxon>
        <taxon>Pseudomonadota</taxon>
        <taxon>Betaproteobacteria</taxon>
        <taxon>Burkholderiales</taxon>
        <taxon>Alcaligenaceae</taxon>
        <taxon>Castellaniella</taxon>
    </lineage>
</organism>
<dbReference type="InterPro" id="IPR039246">
    <property type="entry name" value="Flagellar_FlgA"/>
</dbReference>
<dbReference type="InterPro" id="IPR013974">
    <property type="entry name" value="SAF"/>
</dbReference>
<keyword evidence="3 4" id="KW-0574">Periplasm</keyword>
<dbReference type="RefSeq" id="WP_368643121.1">
    <property type="nucleotide sequence ID" value="NZ_CP158252.1"/>
</dbReference>
<dbReference type="Gene3D" id="2.30.30.760">
    <property type="match status" value="1"/>
</dbReference>
<dbReference type="Gene3D" id="3.90.1210.10">
    <property type="entry name" value="Antifreeze-like/N-acetylneuraminic acid synthase C-terminal domain"/>
    <property type="match status" value="1"/>
</dbReference>
<dbReference type="InterPro" id="IPR017585">
    <property type="entry name" value="SAF_FlgA"/>
</dbReference>
<protein>
    <recommendedName>
        <fullName evidence="4">Flagella basal body P-ring formation protein FlgA</fullName>
    </recommendedName>
</protein>
<evidence type="ECO:0000256" key="4">
    <source>
        <dbReference type="RuleBase" id="RU362063"/>
    </source>
</evidence>
<comment type="similarity">
    <text evidence="4">Belongs to the FlgA family.</text>
</comment>
<feature type="chain" id="PRO_5044048010" description="Flagella basal body P-ring formation protein FlgA" evidence="4">
    <location>
        <begin position="23"/>
        <end position="232"/>
    </location>
</feature>
<dbReference type="EMBL" id="CP158252">
    <property type="protein sequence ID" value="XDJ41284.1"/>
    <property type="molecule type" value="Genomic_DNA"/>
</dbReference>
<accession>A0AB39CH07</accession>
<evidence type="ECO:0000256" key="1">
    <source>
        <dbReference type="ARBA" id="ARBA00004418"/>
    </source>
</evidence>
<dbReference type="PANTHER" id="PTHR36307">
    <property type="entry name" value="FLAGELLA BASAL BODY P-RING FORMATION PROTEIN FLGA"/>
    <property type="match status" value="1"/>
</dbReference>
<gene>
    <name evidence="6" type="primary">flgA</name>
    <name evidence="6" type="ORF">ABRY99_10015</name>
</gene>
<keyword evidence="4" id="KW-1005">Bacterial flagellum biogenesis</keyword>
<keyword evidence="6" id="KW-0282">Flagellum</keyword>
<feature type="signal peptide" evidence="4">
    <location>
        <begin position="1"/>
        <end position="22"/>
    </location>
</feature>
<dbReference type="Pfam" id="PF13144">
    <property type="entry name" value="ChapFlgA"/>
    <property type="match status" value="1"/>
</dbReference>
<comment type="function">
    <text evidence="4">Involved in the assembly process of the P-ring formation. It may associate with FlgF on the rod constituting a structure essential for the P-ring assembly or may act as a modulator protein for the P-ring assembly.</text>
</comment>
<reference evidence="6" key="1">
    <citation type="submission" date="2024-05" db="EMBL/GenBank/DDBJ databases">
        <authorList>
            <person name="Luo Y.-C."/>
            <person name="Nicholds J."/>
            <person name="Mortimer T."/>
            <person name="Maboni G."/>
        </authorList>
    </citation>
    <scope>NUCLEOTIDE SEQUENCE</scope>
    <source>
        <strain evidence="6">153920</strain>
    </source>
</reference>
<sequence>MRASRFLPFLLLAASLPGLAHAQTARPALQDPAAVVAQAEALLQERAASWPGRAIITVEPPRIVNQQACERMEVFLAGSGLQSRTPVGVRCLAPQPWTLYVQASIRILGPYFVANRLIRRGEVLSLDDLDTREGDLLRNRRLIGDPAHIVGWIATRRIRAGGAIESSALRDPNAIERGQQVRTIARGVGFVATSEGQALESGSPGAQIQVRTPGGQIITGTVIDAHTVQVMM</sequence>
<evidence type="ECO:0000256" key="2">
    <source>
        <dbReference type="ARBA" id="ARBA00022729"/>
    </source>
</evidence>
<keyword evidence="2 4" id="KW-0732">Signal</keyword>
<dbReference type="GO" id="GO:0044780">
    <property type="term" value="P:bacterial-type flagellum assembly"/>
    <property type="evidence" value="ECO:0007669"/>
    <property type="project" value="InterPro"/>
</dbReference>
<dbReference type="AlphaFoldDB" id="A0AB39CH07"/>
<proteinExistence type="inferred from homology"/>
<dbReference type="CDD" id="cd11614">
    <property type="entry name" value="SAF_CpaB_FlgA_like"/>
    <property type="match status" value="1"/>
</dbReference>
<name>A0AB39CH07_9BURK</name>
<keyword evidence="6" id="KW-0966">Cell projection</keyword>
<dbReference type="PANTHER" id="PTHR36307:SF1">
    <property type="entry name" value="FLAGELLA BASAL BODY P-RING FORMATION PROTEIN FLGA"/>
    <property type="match status" value="1"/>
</dbReference>
<dbReference type="GO" id="GO:0042597">
    <property type="term" value="C:periplasmic space"/>
    <property type="evidence" value="ECO:0007669"/>
    <property type="project" value="UniProtKB-SubCell"/>
</dbReference>
<evidence type="ECO:0000256" key="3">
    <source>
        <dbReference type="ARBA" id="ARBA00022764"/>
    </source>
</evidence>
<keyword evidence="6" id="KW-0969">Cilium</keyword>
<feature type="domain" description="SAF" evidence="5">
    <location>
        <begin position="109"/>
        <end position="170"/>
    </location>
</feature>
<evidence type="ECO:0000313" key="6">
    <source>
        <dbReference type="EMBL" id="XDJ41284.1"/>
    </source>
</evidence>
<comment type="subcellular location">
    <subcellularLocation>
        <location evidence="1 4">Periplasm</location>
    </subcellularLocation>
</comment>
<dbReference type="SMART" id="SM00858">
    <property type="entry name" value="SAF"/>
    <property type="match status" value="1"/>
</dbReference>
<dbReference type="NCBIfam" id="TIGR03170">
    <property type="entry name" value="flgA_cterm"/>
    <property type="match status" value="1"/>
</dbReference>